<feature type="chain" id="PRO_5002787665" evidence="1">
    <location>
        <begin position="24"/>
        <end position="275"/>
    </location>
</feature>
<dbReference type="RefSeq" id="WP_012469632.1">
    <property type="nucleotide sequence ID" value="NC_010814.1"/>
</dbReference>
<name>B3E9L4_TRIL1</name>
<sequence>MKSIVIFVTVCAMLLLQFVQATAADILVIGVAPHTSARIILEMYQPLRLHLEKSLGMPVDIVTATDFNAFARRGLAQEFDVAITTGQQARLLQVDAGYQPLVTYKADFKAVALVPSTAHYRSAADLKGKTALGLSPTSQVTVWGQHWLADNSLQGMPIKYVSASDSVAHLLVAGEAAVGFTSLANYQKLPLDLRGKLHLFAQSKSMPGRVYMLNKRRAALKKKIEVALRGFAASAEGKQYFNSNKLEGYRLLKRDELKSMDHFAEEVRKVLASEK</sequence>
<dbReference type="STRING" id="398767.Glov_1574"/>
<gene>
    <name evidence="2" type="ordered locus">Glov_1574</name>
</gene>
<dbReference type="HOGENOM" id="CLU_051472_7_1_7"/>
<dbReference type="OrthoDB" id="527737at2"/>
<dbReference type="PANTHER" id="PTHR30024:SF17">
    <property type="entry name" value="SOLUTE-BINDING PROTEIN FAMILY 3_N-TERMINAL DOMAIN-CONTAINING PROTEIN"/>
    <property type="match status" value="1"/>
</dbReference>
<dbReference type="Gene3D" id="3.40.190.10">
    <property type="entry name" value="Periplasmic binding protein-like II"/>
    <property type="match status" value="2"/>
</dbReference>
<organism evidence="2 3">
    <name type="scientific">Trichlorobacter lovleyi (strain ATCC BAA-1151 / DSM 17278 / SZ)</name>
    <name type="common">Geobacter lovleyi</name>
    <dbReference type="NCBI Taxonomy" id="398767"/>
    <lineage>
        <taxon>Bacteria</taxon>
        <taxon>Pseudomonadati</taxon>
        <taxon>Thermodesulfobacteriota</taxon>
        <taxon>Desulfuromonadia</taxon>
        <taxon>Geobacterales</taxon>
        <taxon>Geobacteraceae</taxon>
        <taxon>Trichlorobacter</taxon>
    </lineage>
</organism>
<dbReference type="Proteomes" id="UP000002420">
    <property type="component" value="Chromosome"/>
</dbReference>
<evidence type="ECO:0000256" key="1">
    <source>
        <dbReference type="SAM" id="SignalP"/>
    </source>
</evidence>
<feature type="signal peptide" evidence="1">
    <location>
        <begin position="1"/>
        <end position="23"/>
    </location>
</feature>
<dbReference type="AlphaFoldDB" id="B3E9L4"/>
<dbReference type="EMBL" id="CP001089">
    <property type="protein sequence ID" value="ACD95290.1"/>
    <property type="molecule type" value="Genomic_DNA"/>
</dbReference>
<dbReference type="PANTHER" id="PTHR30024">
    <property type="entry name" value="ALIPHATIC SULFONATES-BINDING PROTEIN-RELATED"/>
    <property type="match status" value="1"/>
</dbReference>
<reference evidence="2 3" key="1">
    <citation type="submission" date="2008-05" db="EMBL/GenBank/DDBJ databases">
        <title>Complete sequence of chromosome of Geobacter lovleyi SZ.</title>
        <authorList>
            <consortium name="US DOE Joint Genome Institute"/>
            <person name="Lucas S."/>
            <person name="Copeland A."/>
            <person name="Lapidus A."/>
            <person name="Glavina del Rio T."/>
            <person name="Dalin E."/>
            <person name="Tice H."/>
            <person name="Bruce D."/>
            <person name="Goodwin L."/>
            <person name="Pitluck S."/>
            <person name="Chertkov O."/>
            <person name="Meincke L."/>
            <person name="Brettin T."/>
            <person name="Detter J.C."/>
            <person name="Han C."/>
            <person name="Tapia R."/>
            <person name="Kuske C.R."/>
            <person name="Schmutz J."/>
            <person name="Larimer F."/>
            <person name="Land M."/>
            <person name="Hauser L."/>
            <person name="Kyrpides N."/>
            <person name="Mikhailova N."/>
            <person name="Sung Y."/>
            <person name="Fletcher K.E."/>
            <person name="Ritalahti K.M."/>
            <person name="Loeffler F.E."/>
            <person name="Richardson P."/>
        </authorList>
    </citation>
    <scope>NUCLEOTIDE SEQUENCE [LARGE SCALE GENOMIC DNA]</scope>
    <source>
        <strain evidence="3">ATCC BAA-1151 / DSM 17278 / SZ</strain>
    </source>
</reference>
<proteinExistence type="predicted"/>
<dbReference type="Pfam" id="PF12974">
    <property type="entry name" value="Phosphonate-bd"/>
    <property type="match status" value="1"/>
</dbReference>
<evidence type="ECO:0000313" key="2">
    <source>
        <dbReference type="EMBL" id="ACD95290.1"/>
    </source>
</evidence>
<evidence type="ECO:0000313" key="3">
    <source>
        <dbReference type="Proteomes" id="UP000002420"/>
    </source>
</evidence>
<keyword evidence="3" id="KW-1185">Reference proteome</keyword>
<accession>B3E9L4</accession>
<keyword evidence="1" id="KW-0732">Signal</keyword>
<dbReference type="SUPFAM" id="SSF53850">
    <property type="entry name" value="Periplasmic binding protein-like II"/>
    <property type="match status" value="1"/>
</dbReference>
<dbReference type="eggNOG" id="COG3221">
    <property type="taxonomic scope" value="Bacteria"/>
</dbReference>
<dbReference type="KEGG" id="glo:Glov_1574"/>
<protein>
    <submittedName>
        <fullName evidence="2">ABC-type phosphate/phosphonate transport system periplasmic component-like protein</fullName>
    </submittedName>
</protein>